<reference evidence="2" key="2">
    <citation type="journal article" date="2021" name="PeerJ">
        <title>Extensive microbial diversity within the chicken gut microbiome revealed by metagenomics and culture.</title>
        <authorList>
            <person name="Gilroy R."/>
            <person name="Ravi A."/>
            <person name="Getino M."/>
            <person name="Pursley I."/>
            <person name="Horton D.L."/>
            <person name="Alikhan N.F."/>
            <person name="Baker D."/>
            <person name="Gharbi K."/>
            <person name="Hall N."/>
            <person name="Watson M."/>
            <person name="Adriaenssens E.M."/>
            <person name="Foster-Nyarko E."/>
            <person name="Jarju S."/>
            <person name="Secka A."/>
            <person name="Antonio M."/>
            <person name="Oren A."/>
            <person name="Chaudhuri R.R."/>
            <person name="La Ragione R."/>
            <person name="Hildebrand F."/>
            <person name="Pallen M.J."/>
        </authorList>
    </citation>
    <scope>NUCLEOTIDE SEQUENCE</scope>
    <source>
        <strain evidence="2">ChiSjej5B23-6657</strain>
    </source>
</reference>
<keyword evidence="1" id="KW-1133">Transmembrane helix</keyword>
<keyword evidence="1" id="KW-0812">Transmembrane</keyword>
<reference evidence="2" key="1">
    <citation type="submission" date="2020-10" db="EMBL/GenBank/DDBJ databases">
        <authorList>
            <person name="Gilroy R."/>
        </authorList>
    </citation>
    <scope>NUCLEOTIDE SEQUENCE</scope>
    <source>
        <strain evidence="2">ChiSjej5B23-6657</strain>
    </source>
</reference>
<accession>A0A9D1E7E1</accession>
<evidence type="ECO:0000256" key="1">
    <source>
        <dbReference type="SAM" id="Phobius"/>
    </source>
</evidence>
<name>A0A9D1E7E1_9FIRM</name>
<comment type="caution">
    <text evidence="2">The sequence shown here is derived from an EMBL/GenBank/DDBJ whole genome shotgun (WGS) entry which is preliminary data.</text>
</comment>
<feature type="transmembrane region" description="Helical" evidence="1">
    <location>
        <begin position="12"/>
        <end position="31"/>
    </location>
</feature>
<dbReference type="EMBL" id="DVHM01000007">
    <property type="protein sequence ID" value="HIR69727.1"/>
    <property type="molecule type" value="Genomic_DNA"/>
</dbReference>
<evidence type="ECO:0000313" key="2">
    <source>
        <dbReference type="EMBL" id="HIR69727.1"/>
    </source>
</evidence>
<gene>
    <name evidence="2" type="ORF">IAA55_00415</name>
</gene>
<keyword evidence="1" id="KW-0472">Membrane</keyword>
<dbReference type="Proteomes" id="UP000823912">
    <property type="component" value="Unassembled WGS sequence"/>
</dbReference>
<sequence length="58" mass="5914">MQDILKEYGPAIITVVAVVALVTVVTAVIGTDGTSVVGQAFTDLIENFFDSANSAAGL</sequence>
<evidence type="ECO:0000313" key="3">
    <source>
        <dbReference type="Proteomes" id="UP000823912"/>
    </source>
</evidence>
<proteinExistence type="predicted"/>
<protein>
    <submittedName>
        <fullName evidence="2">Uncharacterized protein</fullName>
    </submittedName>
</protein>
<dbReference type="AlphaFoldDB" id="A0A9D1E7E1"/>
<organism evidence="2 3">
    <name type="scientific">Candidatus Pullilachnospira gallistercoris</name>
    <dbReference type="NCBI Taxonomy" id="2840911"/>
    <lineage>
        <taxon>Bacteria</taxon>
        <taxon>Bacillati</taxon>
        <taxon>Bacillota</taxon>
        <taxon>Clostridia</taxon>
        <taxon>Lachnospirales</taxon>
        <taxon>Lachnospiraceae</taxon>
        <taxon>Lachnospiraceae incertae sedis</taxon>
        <taxon>Candidatus Pullilachnospira</taxon>
    </lineage>
</organism>